<dbReference type="PANTHER" id="PTHR28653:SF1">
    <property type="entry name" value="ATPASE SWSAP1"/>
    <property type="match status" value="1"/>
</dbReference>
<name>A0A8C2SQC9_COTJA</name>
<dbReference type="InterPro" id="IPR027417">
    <property type="entry name" value="P-loop_NTPase"/>
</dbReference>
<dbReference type="Ensembl" id="ENSCJPT00005002845.1">
    <property type="protein sequence ID" value="ENSCJPP00005001682.1"/>
    <property type="gene ID" value="ENSCJPG00005001730.1"/>
</dbReference>
<feature type="region of interest" description="Disordered" evidence="1">
    <location>
        <begin position="197"/>
        <end position="223"/>
    </location>
</feature>
<sequence>AAIGCSRMAAILEQALGPERAEPGPTWPLLVLGPVGSGRTALLLRAALAGGGDGPRVLYMAPTRLELRYPPTLAALTQELAAMATRARPPGLLLVDGLEHYIQWRPNAAARLAAMLLEASRASHPPTPLIASLCLPPVPPHPTGHHVLPILRRYFLAECHLRPTDGTHMGVEVCLIQPGGASRGWRVRFGDQGGISVMARDGDGDGSDGGGGGDGDGGGSLGGDVMLRSLGGW</sequence>
<reference evidence="2" key="1">
    <citation type="submission" date="2025-08" db="UniProtKB">
        <authorList>
            <consortium name="Ensembl"/>
        </authorList>
    </citation>
    <scope>IDENTIFICATION</scope>
</reference>
<dbReference type="GO" id="GO:0097196">
    <property type="term" value="C:Shu complex"/>
    <property type="evidence" value="ECO:0007669"/>
    <property type="project" value="TreeGrafter"/>
</dbReference>
<organism evidence="2 3">
    <name type="scientific">Coturnix japonica</name>
    <name type="common">Japanese quail</name>
    <name type="synonym">Coturnix coturnix japonica</name>
    <dbReference type="NCBI Taxonomy" id="93934"/>
    <lineage>
        <taxon>Eukaryota</taxon>
        <taxon>Metazoa</taxon>
        <taxon>Chordata</taxon>
        <taxon>Craniata</taxon>
        <taxon>Vertebrata</taxon>
        <taxon>Euteleostomi</taxon>
        <taxon>Archelosauria</taxon>
        <taxon>Archosauria</taxon>
        <taxon>Dinosauria</taxon>
        <taxon>Saurischia</taxon>
        <taxon>Theropoda</taxon>
        <taxon>Coelurosauria</taxon>
        <taxon>Aves</taxon>
        <taxon>Neognathae</taxon>
        <taxon>Galloanserae</taxon>
        <taxon>Galliformes</taxon>
        <taxon>Phasianidae</taxon>
        <taxon>Perdicinae</taxon>
        <taxon>Coturnix</taxon>
    </lineage>
</organism>
<dbReference type="PANTHER" id="PTHR28653">
    <property type="match status" value="1"/>
</dbReference>
<dbReference type="Proteomes" id="UP000694412">
    <property type="component" value="Unassembled WGS sequence"/>
</dbReference>
<accession>A0A8C2SQC9</accession>
<evidence type="ECO:0000313" key="2">
    <source>
        <dbReference type="Ensembl" id="ENSCJPP00005001682.1"/>
    </source>
</evidence>
<dbReference type="SUPFAM" id="SSF52540">
    <property type="entry name" value="P-loop containing nucleoside triphosphate hydrolases"/>
    <property type="match status" value="1"/>
</dbReference>
<gene>
    <name evidence="2" type="primary">SWSAP1</name>
</gene>
<dbReference type="GO" id="GO:0000724">
    <property type="term" value="P:double-strand break repair via homologous recombination"/>
    <property type="evidence" value="ECO:0007669"/>
    <property type="project" value="TreeGrafter"/>
</dbReference>
<evidence type="ECO:0000313" key="3">
    <source>
        <dbReference type="Proteomes" id="UP000694412"/>
    </source>
</evidence>
<dbReference type="AlphaFoldDB" id="A0A8C2SQC9"/>
<keyword evidence="3" id="KW-1185">Reference proteome</keyword>
<feature type="compositionally biased region" description="Gly residues" evidence="1">
    <location>
        <begin position="207"/>
        <end position="222"/>
    </location>
</feature>
<reference evidence="2" key="2">
    <citation type="submission" date="2025-09" db="UniProtKB">
        <authorList>
            <consortium name="Ensembl"/>
        </authorList>
    </citation>
    <scope>IDENTIFICATION</scope>
</reference>
<proteinExistence type="predicted"/>
<protein>
    <submittedName>
        <fullName evidence="2">SWIM-type zinc finger 7 associated protein 1</fullName>
    </submittedName>
</protein>
<evidence type="ECO:0000256" key="1">
    <source>
        <dbReference type="SAM" id="MobiDB-lite"/>
    </source>
</evidence>
<dbReference type="GO" id="GO:0003697">
    <property type="term" value="F:single-stranded DNA binding"/>
    <property type="evidence" value="ECO:0007669"/>
    <property type="project" value="TreeGrafter"/>
</dbReference>